<proteinExistence type="inferred from homology"/>
<evidence type="ECO:0000256" key="5">
    <source>
        <dbReference type="HAMAP-Rule" id="MF_00340"/>
    </source>
</evidence>
<keyword evidence="2 5" id="KW-0689">Ribosomal protein</keyword>
<evidence type="ECO:0000313" key="6">
    <source>
        <dbReference type="EMBL" id="KXB39252.1"/>
    </source>
</evidence>
<dbReference type="InterPro" id="IPR011332">
    <property type="entry name" value="Ribosomal_zn-bd"/>
</dbReference>
<dbReference type="PANTHER" id="PTHR35534">
    <property type="entry name" value="50S RIBOSOMAL PROTEIN L32"/>
    <property type="match status" value="1"/>
</dbReference>
<dbReference type="InterPro" id="IPR044957">
    <property type="entry name" value="Ribosomal_bL32_bact"/>
</dbReference>
<dbReference type="RefSeq" id="WP_066714872.1">
    <property type="nucleotide sequence ID" value="NZ_CP118869.1"/>
</dbReference>
<dbReference type="EMBL" id="LSCV01000042">
    <property type="protein sequence ID" value="KXB39252.1"/>
    <property type="molecule type" value="Genomic_DNA"/>
</dbReference>
<evidence type="ECO:0000256" key="2">
    <source>
        <dbReference type="ARBA" id="ARBA00022980"/>
    </source>
</evidence>
<evidence type="ECO:0000256" key="1">
    <source>
        <dbReference type="ARBA" id="ARBA00008560"/>
    </source>
</evidence>
<dbReference type="Proteomes" id="UP000070080">
    <property type="component" value="Unassembled WGS sequence"/>
</dbReference>
<gene>
    <name evidence="5" type="primary">rpmF</name>
    <name evidence="6" type="ORF">HMPREF1872_01284</name>
</gene>
<dbReference type="InterPro" id="IPR002677">
    <property type="entry name" value="Ribosomal_bL32"/>
</dbReference>
<dbReference type="Pfam" id="PF01783">
    <property type="entry name" value="Ribosomal_L32p"/>
    <property type="match status" value="1"/>
</dbReference>
<comment type="caution">
    <text evidence="6">The sequence shown here is derived from an EMBL/GenBank/DDBJ whole genome shotgun (WGS) entry which is preliminary data.</text>
</comment>
<sequence length="61" mass="7063">MAVPKRRWSKERSRRSRSNWKLVAPALVECTSCHELRQAHRPCKACGVYRGRQVIDVAKAE</sequence>
<dbReference type="GO" id="GO:0006412">
    <property type="term" value="P:translation"/>
    <property type="evidence" value="ECO:0007669"/>
    <property type="project" value="UniProtKB-UniRule"/>
</dbReference>
<comment type="similarity">
    <text evidence="1 5">Belongs to the bacterial ribosomal protein bL32 family.</text>
</comment>
<protein>
    <recommendedName>
        <fullName evidence="4 5">Large ribosomal subunit protein bL32</fullName>
    </recommendedName>
</protein>
<dbReference type="SUPFAM" id="SSF57829">
    <property type="entry name" value="Zn-binding ribosomal proteins"/>
    <property type="match status" value="1"/>
</dbReference>
<evidence type="ECO:0000256" key="3">
    <source>
        <dbReference type="ARBA" id="ARBA00023274"/>
    </source>
</evidence>
<dbReference type="PANTHER" id="PTHR35534:SF1">
    <property type="entry name" value="LARGE RIBOSOMAL SUBUNIT PROTEIN BL32"/>
    <property type="match status" value="1"/>
</dbReference>
<reference evidence="7" key="1">
    <citation type="submission" date="2016-01" db="EMBL/GenBank/DDBJ databases">
        <authorList>
            <person name="Mitreva M."/>
            <person name="Pepin K.H."/>
            <person name="Mihindukulasuriya K.A."/>
            <person name="Fulton R."/>
            <person name="Fronick C."/>
            <person name="O'Laughlin M."/>
            <person name="Miner T."/>
            <person name="Herter B."/>
            <person name="Rosa B.A."/>
            <person name="Cordes M."/>
            <person name="Tomlinson C."/>
            <person name="Wollam A."/>
            <person name="Palsikar V.B."/>
            <person name="Mardis E.R."/>
            <person name="Wilson R.K."/>
        </authorList>
    </citation>
    <scope>NUCLEOTIDE SEQUENCE [LARGE SCALE GENOMIC DNA]</scope>
    <source>
        <strain evidence="7">KA00274</strain>
    </source>
</reference>
<organism evidence="6 7">
    <name type="scientific">Amygdalobacter nucleatus</name>
    <dbReference type="NCBI Taxonomy" id="3029274"/>
    <lineage>
        <taxon>Bacteria</taxon>
        <taxon>Bacillati</taxon>
        <taxon>Bacillota</taxon>
        <taxon>Clostridia</taxon>
        <taxon>Eubacteriales</taxon>
        <taxon>Oscillospiraceae</taxon>
        <taxon>Amygdalobacter</taxon>
    </lineage>
</organism>
<keyword evidence="7" id="KW-1185">Reference proteome</keyword>
<dbReference type="NCBIfam" id="TIGR01031">
    <property type="entry name" value="rpmF_bact"/>
    <property type="match status" value="1"/>
</dbReference>
<keyword evidence="3 5" id="KW-0687">Ribonucleoprotein</keyword>
<dbReference type="OrthoDB" id="9812874at2"/>
<evidence type="ECO:0000256" key="4">
    <source>
        <dbReference type="ARBA" id="ARBA00035178"/>
    </source>
</evidence>
<dbReference type="GO" id="GO:0003735">
    <property type="term" value="F:structural constituent of ribosome"/>
    <property type="evidence" value="ECO:0007669"/>
    <property type="project" value="InterPro"/>
</dbReference>
<dbReference type="AlphaFoldDB" id="A0A133Y7Q1"/>
<dbReference type="GO" id="GO:0015934">
    <property type="term" value="C:large ribosomal subunit"/>
    <property type="evidence" value="ECO:0007669"/>
    <property type="project" value="InterPro"/>
</dbReference>
<evidence type="ECO:0000313" key="7">
    <source>
        <dbReference type="Proteomes" id="UP000070080"/>
    </source>
</evidence>
<dbReference type="HAMAP" id="MF_00340">
    <property type="entry name" value="Ribosomal_bL32"/>
    <property type="match status" value="1"/>
</dbReference>
<name>A0A133Y7Q1_9FIRM</name>
<dbReference type="STRING" id="1497955.HMPREF1872_01284"/>
<accession>A0A133Y7Q1</accession>